<dbReference type="InterPro" id="IPR036942">
    <property type="entry name" value="Beta-barrel_TonB_sf"/>
</dbReference>
<evidence type="ECO:0000256" key="12">
    <source>
        <dbReference type="RuleBase" id="RU003357"/>
    </source>
</evidence>
<keyword evidence="3 11" id="KW-1134">Transmembrane beta strand</keyword>
<dbReference type="PROSITE" id="PS52016">
    <property type="entry name" value="TONB_DEPENDENT_REC_3"/>
    <property type="match status" value="1"/>
</dbReference>
<dbReference type="Pfam" id="PF07715">
    <property type="entry name" value="Plug"/>
    <property type="match status" value="1"/>
</dbReference>
<keyword evidence="10 11" id="KW-0998">Cell outer membrane</keyword>
<keyword evidence="5 11" id="KW-0812">Transmembrane</keyword>
<comment type="caution">
    <text evidence="16">The sequence shown here is derived from an EMBL/GenBank/DDBJ whole genome shotgun (WGS) entry which is preliminary data.</text>
</comment>
<evidence type="ECO:0000313" key="17">
    <source>
        <dbReference type="Proteomes" id="UP000025171"/>
    </source>
</evidence>
<keyword evidence="13" id="KW-0732">Signal</keyword>
<dbReference type="Pfam" id="PF00593">
    <property type="entry name" value="TonB_dep_Rec_b-barrel"/>
    <property type="match status" value="1"/>
</dbReference>
<proteinExistence type="inferred from homology"/>
<dbReference type="GO" id="GO:0009279">
    <property type="term" value="C:cell outer membrane"/>
    <property type="evidence" value="ECO:0007669"/>
    <property type="project" value="UniProtKB-SubCell"/>
</dbReference>
<keyword evidence="7" id="KW-0406">Ion transport</keyword>
<evidence type="ECO:0000256" key="9">
    <source>
        <dbReference type="ARBA" id="ARBA00023136"/>
    </source>
</evidence>
<keyword evidence="17" id="KW-1185">Reference proteome</keyword>
<dbReference type="PANTHER" id="PTHR32552">
    <property type="entry name" value="FERRICHROME IRON RECEPTOR-RELATED"/>
    <property type="match status" value="1"/>
</dbReference>
<evidence type="ECO:0000256" key="4">
    <source>
        <dbReference type="ARBA" id="ARBA00022496"/>
    </source>
</evidence>
<dbReference type="RefSeq" id="WP_035616507.1">
    <property type="nucleotide sequence ID" value="NZ_ARYK01000004.1"/>
</dbReference>
<evidence type="ECO:0000256" key="8">
    <source>
        <dbReference type="ARBA" id="ARBA00023077"/>
    </source>
</evidence>
<dbReference type="eggNOG" id="COG4773">
    <property type="taxonomic scope" value="Bacteria"/>
</dbReference>
<keyword evidence="4" id="KW-0410">Iron transport</keyword>
<feature type="chain" id="PRO_5001578248" evidence="13">
    <location>
        <begin position="23"/>
        <end position="746"/>
    </location>
</feature>
<dbReference type="STRING" id="1280950.HJO_09569"/>
<feature type="domain" description="TonB-dependent receptor-like beta-barrel" evidence="14">
    <location>
        <begin position="249"/>
        <end position="713"/>
    </location>
</feature>
<evidence type="ECO:0000256" key="1">
    <source>
        <dbReference type="ARBA" id="ARBA00004571"/>
    </source>
</evidence>
<dbReference type="InterPro" id="IPR039426">
    <property type="entry name" value="TonB-dep_rcpt-like"/>
</dbReference>
<protein>
    <submittedName>
        <fullName evidence="16">Outer membrane protein, TonB-dependent receptor</fullName>
    </submittedName>
</protein>
<evidence type="ECO:0000256" key="5">
    <source>
        <dbReference type="ARBA" id="ARBA00022692"/>
    </source>
</evidence>
<organism evidence="16 17">
    <name type="scientific">Hyphomonas johnsonii MHS-2</name>
    <dbReference type="NCBI Taxonomy" id="1280950"/>
    <lineage>
        <taxon>Bacteria</taxon>
        <taxon>Pseudomonadati</taxon>
        <taxon>Pseudomonadota</taxon>
        <taxon>Alphaproteobacteria</taxon>
        <taxon>Hyphomonadales</taxon>
        <taxon>Hyphomonadaceae</taxon>
        <taxon>Hyphomonas</taxon>
    </lineage>
</organism>
<reference evidence="16 17" key="1">
    <citation type="journal article" date="2014" name="Antonie Van Leeuwenhoek">
        <title>Hyphomonas beringensis sp. nov. and Hyphomonas chukchiensis sp. nov., isolated from surface seawater of the Bering Sea and Chukchi Sea.</title>
        <authorList>
            <person name="Li C."/>
            <person name="Lai Q."/>
            <person name="Li G."/>
            <person name="Dong C."/>
            <person name="Wang J."/>
            <person name="Liao Y."/>
            <person name="Shao Z."/>
        </authorList>
    </citation>
    <scope>NUCLEOTIDE SEQUENCE [LARGE SCALE GENOMIC DNA]</scope>
    <source>
        <strain evidence="16 17">MHS-2</strain>
    </source>
</reference>
<dbReference type="Gene3D" id="2.40.170.20">
    <property type="entry name" value="TonB-dependent receptor, beta-barrel domain"/>
    <property type="match status" value="1"/>
</dbReference>
<dbReference type="PATRIC" id="fig|1280950.3.peg.1914"/>
<sequence length="746" mass="79163">MKSIRVLPASLLIASFVAPAFAETGDAPRRLDPVVTTATPGAAPLADIPMSVSVIGTDALKLADAFLGAEDITDLLTGVDAAVANGTQVAFQIRGIGAVDHQALTPTAAAVYADGVYLATNVQTGLMLYDLERIEVLKGPQGTLYGRNASGGAINFITAKPGNDQTRYVRAGYGNFNRVDLGGAYGTALDNGFSYRLAGRYLARDAALDNTAGPEDAGGVRDEFGLRLGLRWENAGGGELLVRTHYEEDNGINAAPRNDSLDLGDHEIAVAGDGLQDTDNAFYGVSAEYSRPVGRWDLTSLTAFEGYAQQYGFDFDGAVALFGNPDFNANLAYDRSFRQYSQEIRLQTDWAGGHTLFGLSGSVDDFSQTYTIWCGVLDPQTLLGTCPYVGAGSRAGPTPVSPGTAMSLVTDINQSRTALAAFTYNEFDLTDRMTATLGLRVTDERIEGHGSGRHVFDDGTVGYNNVGGLGLAVGSNEIDETRLSGNAALSYDVGPGRAYASVSNSYKSGGFNGEVQNNVTHFTDEGLFDAESVTAYELGYKARPTDTLSWSLAAFWQDYDAPQARIFVNFPLPDGSSITSNSLSNLDAATVYGAEAEMTWQPADGLTLDAGLTVLDTAIDQTTNIGGNAAAFDGNPLPFAPDVSATLGGRYEVALTPGVDASLAVHAKYRGDYYLDPEGLDARMQAGFTTLQAEAAFQFADTGLGVTIWGRNLTDEDYALSGYGFIGYNTFRSDPRTFGVRLDYSF</sequence>
<evidence type="ECO:0000256" key="11">
    <source>
        <dbReference type="PROSITE-ProRule" id="PRU01360"/>
    </source>
</evidence>
<keyword evidence="16" id="KW-0675">Receptor</keyword>
<dbReference type="SUPFAM" id="SSF56935">
    <property type="entry name" value="Porins"/>
    <property type="match status" value="1"/>
</dbReference>
<evidence type="ECO:0000256" key="3">
    <source>
        <dbReference type="ARBA" id="ARBA00022452"/>
    </source>
</evidence>
<feature type="signal peptide" evidence="13">
    <location>
        <begin position="1"/>
        <end position="22"/>
    </location>
</feature>
<evidence type="ECO:0000313" key="16">
    <source>
        <dbReference type="EMBL" id="KCZ92273.1"/>
    </source>
</evidence>
<dbReference type="OrthoDB" id="7313036at2"/>
<keyword evidence="9 11" id="KW-0472">Membrane</keyword>
<gene>
    <name evidence="16" type="ORF">HJO_09569</name>
</gene>
<evidence type="ECO:0000259" key="15">
    <source>
        <dbReference type="Pfam" id="PF07715"/>
    </source>
</evidence>
<keyword evidence="6" id="KW-0408">Iron</keyword>
<dbReference type="InterPro" id="IPR000531">
    <property type="entry name" value="Beta-barrel_TonB"/>
</dbReference>
<dbReference type="GO" id="GO:0006826">
    <property type="term" value="P:iron ion transport"/>
    <property type="evidence" value="ECO:0007669"/>
    <property type="project" value="UniProtKB-KW"/>
</dbReference>
<evidence type="ECO:0000259" key="14">
    <source>
        <dbReference type="Pfam" id="PF00593"/>
    </source>
</evidence>
<keyword evidence="8 12" id="KW-0798">TonB box</keyword>
<dbReference type="InterPro" id="IPR012910">
    <property type="entry name" value="Plug_dom"/>
</dbReference>
<comment type="similarity">
    <text evidence="11 12">Belongs to the TonB-dependent receptor family.</text>
</comment>
<dbReference type="AlphaFoldDB" id="A0A059FP77"/>
<evidence type="ECO:0000256" key="6">
    <source>
        <dbReference type="ARBA" id="ARBA00023004"/>
    </source>
</evidence>
<feature type="domain" description="TonB-dependent receptor plug" evidence="15">
    <location>
        <begin position="45"/>
        <end position="153"/>
    </location>
</feature>
<evidence type="ECO:0000256" key="2">
    <source>
        <dbReference type="ARBA" id="ARBA00022448"/>
    </source>
</evidence>
<comment type="subcellular location">
    <subcellularLocation>
        <location evidence="1 11">Cell outer membrane</location>
        <topology evidence="1 11">Multi-pass membrane protein</topology>
    </subcellularLocation>
</comment>
<evidence type="ECO:0000256" key="7">
    <source>
        <dbReference type="ARBA" id="ARBA00023065"/>
    </source>
</evidence>
<accession>A0A059FP77</accession>
<dbReference type="PANTHER" id="PTHR32552:SF81">
    <property type="entry name" value="TONB-DEPENDENT OUTER MEMBRANE RECEPTOR"/>
    <property type="match status" value="1"/>
</dbReference>
<evidence type="ECO:0000256" key="13">
    <source>
        <dbReference type="SAM" id="SignalP"/>
    </source>
</evidence>
<evidence type="ECO:0000256" key="10">
    <source>
        <dbReference type="ARBA" id="ARBA00023237"/>
    </source>
</evidence>
<name>A0A059FP77_9PROT</name>
<dbReference type="EMBL" id="ARYK01000004">
    <property type="protein sequence ID" value="KCZ92273.1"/>
    <property type="molecule type" value="Genomic_DNA"/>
</dbReference>
<keyword evidence="2 11" id="KW-0813">Transport</keyword>
<dbReference type="Proteomes" id="UP000025171">
    <property type="component" value="Unassembled WGS sequence"/>
</dbReference>